<dbReference type="Proteomes" id="UP000195514">
    <property type="component" value="Chromosome I"/>
</dbReference>
<dbReference type="InterPro" id="IPR020846">
    <property type="entry name" value="MFS_dom"/>
</dbReference>
<evidence type="ECO:0000256" key="1">
    <source>
        <dbReference type="ARBA" id="ARBA00004651"/>
    </source>
</evidence>
<dbReference type="InterPro" id="IPR036259">
    <property type="entry name" value="MFS_trans_sf"/>
</dbReference>
<feature type="transmembrane region" description="Helical" evidence="5">
    <location>
        <begin position="12"/>
        <end position="36"/>
    </location>
</feature>
<feature type="transmembrane region" description="Helical" evidence="5">
    <location>
        <begin position="103"/>
        <end position="122"/>
    </location>
</feature>
<dbReference type="GO" id="GO:0022857">
    <property type="term" value="F:transmembrane transporter activity"/>
    <property type="evidence" value="ECO:0007669"/>
    <property type="project" value="InterPro"/>
</dbReference>
<feature type="transmembrane region" description="Helical" evidence="5">
    <location>
        <begin position="42"/>
        <end position="68"/>
    </location>
</feature>
<feature type="transmembrane region" description="Helical" evidence="5">
    <location>
        <begin position="169"/>
        <end position="189"/>
    </location>
</feature>
<keyword evidence="8" id="KW-1185">Reference proteome</keyword>
<feature type="transmembrane region" description="Helical" evidence="5">
    <location>
        <begin position="371"/>
        <end position="392"/>
    </location>
</feature>
<dbReference type="KEGG" id="abat:CFX1CAM_1953"/>
<keyword evidence="3 5" id="KW-1133">Transmembrane helix</keyword>
<dbReference type="GO" id="GO:0005886">
    <property type="term" value="C:plasma membrane"/>
    <property type="evidence" value="ECO:0007669"/>
    <property type="project" value="UniProtKB-SubCell"/>
</dbReference>
<dbReference type="Gene3D" id="1.20.1250.20">
    <property type="entry name" value="MFS general substrate transporter like domains"/>
    <property type="match status" value="2"/>
</dbReference>
<dbReference type="EMBL" id="LT859958">
    <property type="protein sequence ID" value="SMX55018.1"/>
    <property type="molecule type" value="Genomic_DNA"/>
</dbReference>
<keyword evidence="2 5" id="KW-0812">Transmembrane</keyword>
<dbReference type="SUPFAM" id="SSF103473">
    <property type="entry name" value="MFS general substrate transporter"/>
    <property type="match status" value="1"/>
</dbReference>
<evidence type="ECO:0000256" key="2">
    <source>
        <dbReference type="ARBA" id="ARBA00022692"/>
    </source>
</evidence>
<feature type="transmembrane region" description="Helical" evidence="5">
    <location>
        <begin position="331"/>
        <end position="350"/>
    </location>
</feature>
<evidence type="ECO:0000259" key="6">
    <source>
        <dbReference type="PROSITE" id="PS50850"/>
    </source>
</evidence>
<feature type="transmembrane region" description="Helical" evidence="5">
    <location>
        <begin position="230"/>
        <end position="247"/>
    </location>
</feature>
<sequence>MEKPKMNYLKTFLLGFGFFGVSVIWSVYNAFVPLFLDERFGLHAGFISFIMVLDNIAALVIQPPLGIFSDRMRSPIGRRLPFIVVGAPVAAGVFGLIPHAQVLPLFIFSCITLLLAMAFWRTPVVALMPDITPSEHRSPANGVINLMGGLGTVLATLIGGPLYNINPAYPFYLGGGLVTLAAILVLIFIREPKEYIASKLHLADKAEGSQMETNVLKNISNVFTQKDKSALFILLSILLWFIAWNALETFFTLYGVNHLGLSGGDSAFQISYTGLSFMLMAIPAGILARKFKRKRVISAGLWIMIATMILIYLIPGNILLTKFASLMGSGFYIISIILIVAGFGWALINVNSLPMVVDMTDDERIGTYTGLYYFFSQLAATIGPVLFGWSIQLAGNNYRLMMVIAPIFFFLAFLTMLGVKKGEAKPVSVPESEV</sequence>
<feature type="transmembrane region" description="Helical" evidence="5">
    <location>
        <begin position="398"/>
        <end position="419"/>
    </location>
</feature>
<evidence type="ECO:0000313" key="8">
    <source>
        <dbReference type="Proteomes" id="UP000195514"/>
    </source>
</evidence>
<organism evidence="7 8">
    <name type="scientific">Candidatus Brevifilum fermentans</name>
    <dbReference type="NCBI Taxonomy" id="1986204"/>
    <lineage>
        <taxon>Bacteria</taxon>
        <taxon>Bacillati</taxon>
        <taxon>Chloroflexota</taxon>
        <taxon>Anaerolineae</taxon>
        <taxon>Anaerolineales</taxon>
        <taxon>Anaerolineaceae</taxon>
        <taxon>Candidatus Brevifilum</taxon>
    </lineage>
</organism>
<evidence type="ECO:0000313" key="7">
    <source>
        <dbReference type="EMBL" id="SMX55018.1"/>
    </source>
</evidence>
<accession>A0A1Y6K808</accession>
<feature type="transmembrane region" description="Helical" evidence="5">
    <location>
        <begin position="267"/>
        <end position="287"/>
    </location>
</feature>
<dbReference type="RefSeq" id="WP_087862815.1">
    <property type="nucleotide sequence ID" value="NZ_LT859958.1"/>
</dbReference>
<dbReference type="PROSITE" id="PS50850">
    <property type="entry name" value="MFS"/>
    <property type="match status" value="1"/>
</dbReference>
<name>A0A1Y6K808_9CHLR</name>
<feature type="transmembrane region" description="Helical" evidence="5">
    <location>
        <begin position="299"/>
        <end position="319"/>
    </location>
</feature>
<evidence type="ECO:0000256" key="4">
    <source>
        <dbReference type="ARBA" id="ARBA00023136"/>
    </source>
</evidence>
<protein>
    <submittedName>
        <fullName evidence="7">Major facilitator superfamily transporter</fullName>
    </submittedName>
</protein>
<evidence type="ECO:0000256" key="5">
    <source>
        <dbReference type="SAM" id="Phobius"/>
    </source>
</evidence>
<dbReference type="PANTHER" id="PTHR23528">
    <property type="match status" value="1"/>
</dbReference>
<feature type="transmembrane region" description="Helical" evidence="5">
    <location>
        <begin position="143"/>
        <end position="163"/>
    </location>
</feature>
<gene>
    <name evidence="7" type="ORF">CFX1CAM_1953</name>
</gene>
<dbReference type="OrthoDB" id="7584869at2"/>
<keyword evidence="4 5" id="KW-0472">Membrane</keyword>
<comment type="subcellular location">
    <subcellularLocation>
        <location evidence="1">Cell membrane</location>
        <topology evidence="1">Multi-pass membrane protein</topology>
    </subcellularLocation>
</comment>
<feature type="transmembrane region" description="Helical" evidence="5">
    <location>
        <begin position="80"/>
        <end position="97"/>
    </location>
</feature>
<dbReference type="Pfam" id="PF07690">
    <property type="entry name" value="MFS_1"/>
    <property type="match status" value="1"/>
</dbReference>
<evidence type="ECO:0000256" key="3">
    <source>
        <dbReference type="ARBA" id="ARBA00022989"/>
    </source>
</evidence>
<dbReference type="InterPro" id="IPR011701">
    <property type="entry name" value="MFS"/>
</dbReference>
<proteinExistence type="predicted"/>
<dbReference type="PANTHER" id="PTHR23528:SF1">
    <property type="entry name" value="MAJOR FACILITATOR SUPERFAMILY (MFS) PROFILE DOMAIN-CONTAINING PROTEIN"/>
    <property type="match status" value="1"/>
</dbReference>
<dbReference type="AlphaFoldDB" id="A0A1Y6K808"/>
<feature type="domain" description="Major facilitator superfamily (MFS) profile" evidence="6">
    <location>
        <begin position="10"/>
        <end position="423"/>
    </location>
</feature>
<reference evidence="8" key="1">
    <citation type="submission" date="2017-05" db="EMBL/GenBank/DDBJ databases">
        <authorList>
            <person name="Kirkegaard R."/>
            <person name="Mcilroy J S."/>
        </authorList>
    </citation>
    <scope>NUCLEOTIDE SEQUENCE [LARGE SCALE GENOMIC DNA]</scope>
</reference>